<reference evidence="3" key="1">
    <citation type="journal article" date="2019" name="Int. J. Syst. Evol. Microbiol.">
        <title>The Global Catalogue of Microorganisms (GCM) 10K type strain sequencing project: providing services to taxonomists for standard genome sequencing and annotation.</title>
        <authorList>
            <consortium name="The Broad Institute Genomics Platform"/>
            <consortium name="The Broad Institute Genome Sequencing Center for Infectious Disease"/>
            <person name="Wu L."/>
            <person name="Ma J."/>
        </authorList>
    </citation>
    <scope>NUCLEOTIDE SEQUENCE [LARGE SCALE GENOMIC DNA]</scope>
    <source>
        <strain evidence="3">KCTC 52141</strain>
    </source>
</reference>
<proteinExistence type="predicted"/>
<feature type="chain" id="PRO_5046477018" evidence="1">
    <location>
        <begin position="24"/>
        <end position="536"/>
    </location>
</feature>
<evidence type="ECO:0000256" key="1">
    <source>
        <dbReference type="SAM" id="SignalP"/>
    </source>
</evidence>
<dbReference type="Proteomes" id="UP001595548">
    <property type="component" value="Unassembled WGS sequence"/>
</dbReference>
<gene>
    <name evidence="2" type="ORF">ACFOEB_16445</name>
</gene>
<keyword evidence="3" id="KW-1185">Reference proteome</keyword>
<evidence type="ECO:0000313" key="3">
    <source>
        <dbReference type="Proteomes" id="UP001595548"/>
    </source>
</evidence>
<feature type="signal peptide" evidence="1">
    <location>
        <begin position="1"/>
        <end position="23"/>
    </location>
</feature>
<organism evidence="2 3">
    <name type="scientific">Gilvimarinus japonicus</name>
    <dbReference type="NCBI Taxonomy" id="1796469"/>
    <lineage>
        <taxon>Bacteria</taxon>
        <taxon>Pseudomonadati</taxon>
        <taxon>Pseudomonadota</taxon>
        <taxon>Gammaproteobacteria</taxon>
        <taxon>Cellvibrionales</taxon>
        <taxon>Cellvibrionaceae</taxon>
        <taxon>Gilvimarinus</taxon>
    </lineage>
</organism>
<keyword evidence="1" id="KW-0732">Signal</keyword>
<evidence type="ECO:0000313" key="2">
    <source>
        <dbReference type="EMBL" id="MFC3156801.1"/>
    </source>
</evidence>
<protein>
    <submittedName>
        <fullName evidence="2">Uncharacterized protein</fullName>
    </submittedName>
</protein>
<accession>A0ABV7HW20</accession>
<dbReference type="RefSeq" id="WP_382418201.1">
    <property type="nucleotide sequence ID" value="NZ_AP031500.1"/>
</dbReference>
<name>A0ABV7HW20_9GAMM</name>
<sequence length="536" mass="56259">MKKKLLPLAILAGLAGAAGTAQAAYLSADGTGQALLFPYYTVDGGNFTNINIVNTTNEVKALKVRFLEGENSQEVLDFNLYLSAYDHWAGGISMSSNVDDVARPDGAPASDPNFGIGDGESPGKIAVLAAGANPADPQGETSCTAPEIGADGVDFVNYAYAWTDTGQATTDGNRSMARTHEGYVEVIEMGVLGVENADGTVTESGTNTFGAAGWATHSAGVPANCDGLRNAWKSSGEWGVGGTGASRNIVPPTGGLYGYASIIDVMEGTSASYDAVAIGGFTSTAVNTDTGSVNPSMLNADEFSDVFYDDGSGIAVVSDSFSGNSADAVSSLFMRDTLSNDYVLDSGIAAETDWVITMPTKRFYSSETTLAARAPFSAMWDGDKACEHINVTYWDRDEGTPTPEQIEEQLDFSPLPPQLEDIPDGFNLCTEVSIMTFNGSSVLDSSDRLTYNLNLADGFVDGWASIDLSNAVPPGGNAAEYNARQVVGDNNTYIGLPVTGFAIQKYQNGKLEVDGEGILSNYAGAVEHKYSRQISN</sequence>
<comment type="caution">
    <text evidence="2">The sequence shown here is derived from an EMBL/GenBank/DDBJ whole genome shotgun (WGS) entry which is preliminary data.</text>
</comment>
<dbReference type="EMBL" id="JBHRTL010000031">
    <property type="protein sequence ID" value="MFC3156801.1"/>
    <property type="molecule type" value="Genomic_DNA"/>
</dbReference>